<feature type="domain" description="RES" evidence="1">
    <location>
        <begin position="28"/>
        <end position="153"/>
    </location>
</feature>
<dbReference type="InterPro" id="IPR014914">
    <property type="entry name" value="RES_dom"/>
</dbReference>
<proteinExistence type="predicted"/>
<reference evidence="2" key="1">
    <citation type="submission" date="2022-04" db="EMBL/GenBank/DDBJ databases">
        <title>Whole genome sequence of Sphaerotilus sp. FB-5.</title>
        <authorList>
            <person name="Takeda M."/>
            <person name="Narihara S."/>
            <person name="Akimoto M."/>
            <person name="Akimoto R."/>
            <person name="Nishiyashiki S."/>
            <person name="Murakami T."/>
        </authorList>
    </citation>
    <scope>NUCLEOTIDE SEQUENCE</scope>
    <source>
        <strain evidence="2">FB-5</strain>
    </source>
</reference>
<dbReference type="RefSeq" id="WP_251968999.1">
    <property type="nucleotide sequence ID" value="NZ_AP025730.1"/>
</dbReference>
<dbReference type="SMART" id="SM00953">
    <property type="entry name" value="RES"/>
    <property type="match status" value="1"/>
</dbReference>
<evidence type="ECO:0000259" key="1">
    <source>
        <dbReference type="SMART" id="SM00953"/>
    </source>
</evidence>
<sequence length="166" mass="17626">MTPLPAALGGSGAVVAWRLERDKFLTSWPRAEGAFLVGGRWSSPGRRVIYTALDPSTAILEVAVHKGFAALDVLAHSLLQLSITDPAAVHVLPPAGVPEPAWLRPGSVSAAQQRFGDALLDAHPMVALPSVVSRHAWNLLIDAAVVPPYAVQALEPFNLDPRLRPA</sequence>
<organism evidence="2 3">
    <name type="scientific">Sphaerotilus microaerophilus</name>
    <dbReference type="NCBI Taxonomy" id="2914710"/>
    <lineage>
        <taxon>Bacteria</taxon>
        <taxon>Pseudomonadati</taxon>
        <taxon>Pseudomonadota</taxon>
        <taxon>Betaproteobacteria</taxon>
        <taxon>Burkholderiales</taxon>
        <taxon>Sphaerotilaceae</taxon>
        <taxon>Sphaerotilus</taxon>
    </lineage>
</organism>
<protein>
    <recommendedName>
        <fullName evidence="1">RES domain-containing protein</fullName>
    </recommendedName>
</protein>
<dbReference type="Pfam" id="PF08808">
    <property type="entry name" value="RES"/>
    <property type="match status" value="1"/>
</dbReference>
<accession>A0ABM7YMH6</accession>
<gene>
    <name evidence="2" type="ORF">CATMQ487_25990</name>
</gene>
<dbReference type="EMBL" id="AP025730">
    <property type="protein sequence ID" value="BDI05629.1"/>
    <property type="molecule type" value="Genomic_DNA"/>
</dbReference>
<name>A0ABM7YMH6_9BURK</name>
<evidence type="ECO:0000313" key="3">
    <source>
        <dbReference type="Proteomes" id="UP001057498"/>
    </source>
</evidence>
<evidence type="ECO:0000313" key="2">
    <source>
        <dbReference type="EMBL" id="BDI05629.1"/>
    </source>
</evidence>
<keyword evidence="3" id="KW-1185">Reference proteome</keyword>
<dbReference type="Proteomes" id="UP001057498">
    <property type="component" value="Chromosome"/>
</dbReference>